<dbReference type="PANTHER" id="PTHR31225">
    <property type="entry name" value="OS04G0344100 PROTEIN-RELATED"/>
    <property type="match status" value="1"/>
</dbReference>
<dbReference type="GO" id="GO:0046872">
    <property type="term" value="F:metal ion binding"/>
    <property type="evidence" value="ECO:0007669"/>
    <property type="project" value="UniProtKB-KW"/>
</dbReference>
<dbReference type="Proteomes" id="UP001630127">
    <property type="component" value="Unassembled WGS sequence"/>
</dbReference>
<dbReference type="CDD" id="cd00684">
    <property type="entry name" value="Terpene_cyclase_plant_C1"/>
    <property type="match status" value="1"/>
</dbReference>
<dbReference type="Gene3D" id="1.10.600.10">
    <property type="entry name" value="Farnesyl Diphosphate Synthase"/>
    <property type="match status" value="2"/>
</dbReference>
<dbReference type="InterPro" id="IPR008930">
    <property type="entry name" value="Terpenoid_cyclase/PrenylTrfase"/>
</dbReference>
<sequence>MMLDEQVEPLRHLELIDDLQRLGVFYHFHHKIQSILNTTYKENYFSSNVSNEKDLYATALGFRLLRQHGFDVSQEVFNSFKDERGDFKPGLGKDTKGMLHLYEASYLETQNERTLELGREFAAEHLKKNLDGNKIHQELAVLVRHALELPLHWGMLRVEARWFIDIYEKRQDLNPTLLEFAKLDFNIVQPKYEDDLRYASRWWESTCLAEKLTFARDRLVENFFWTIGEIFYPQRGYGRRISTKGNALVTIIDNIYDVYGTQDELELFTDIVERWDIAAIDQLPDCMRIFYFALYNFINELAYDAMKEQVIPFLRKTEEMKRGDVPKSAQCYMNEIGASEEEAREFIRSLIIEAWKQANKERVVKGCPFCESFIGFAMNLGGMAQCM</sequence>
<dbReference type="PANTHER" id="PTHR31225:SF9">
    <property type="entry name" value="TERPENE SYNTHASE 10"/>
    <property type="match status" value="1"/>
</dbReference>
<evidence type="ECO:0000259" key="5">
    <source>
        <dbReference type="Pfam" id="PF03936"/>
    </source>
</evidence>
<evidence type="ECO:0000259" key="4">
    <source>
        <dbReference type="Pfam" id="PF01397"/>
    </source>
</evidence>
<evidence type="ECO:0000256" key="3">
    <source>
        <dbReference type="ARBA" id="ARBA00022842"/>
    </source>
</evidence>
<accession>A0ABD2ZAD0</accession>
<evidence type="ECO:0000313" key="7">
    <source>
        <dbReference type="Proteomes" id="UP001630127"/>
    </source>
</evidence>
<dbReference type="FunFam" id="1.50.10.130:FF:000001">
    <property type="entry name" value="Isoprene synthase, chloroplastic"/>
    <property type="match status" value="1"/>
</dbReference>
<evidence type="ECO:0000313" key="6">
    <source>
        <dbReference type="EMBL" id="KAL3515889.1"/>
    </source>
</evidence>
<gene>
    <name evidence="6" type="ORF">ACH5RR_022791</name>
</gene>
<proteinExistence type="predicted"/>
<evidence type="ECO:0000256" key="2">
    <source>
        <dbReference type="ARBA" id="ARBA00022723"/>
    </source>
</evidence>
<dbReference type="InterPro" id="IPR036965">
    <property type="entry name" value="Terpene_synth_N_sf"/>
</dbReference>
<keyword evidence="2" id="KW-0479">Metal-binding</keyword>
<keyword evidence="7" id="KW-1185">Reference proteome</keyword>
<dbReference type="Gene3D" id="1.50.10.130">
    <property type="entry name" value="Terpene synthase, N-terminal domain"/>
    <property type="match status" value="1"/>
</dbReference>
<dbReference type="InterPro" id="IPR005630">
    <property type="entry name" value="Terpene_synthase_metal-bd"/>
</dbReference>
<dbReference type="InterPro" id="IPR008949">
    <property type="entry name" value="Isoprenoid_synthase_dom_sf"/>
</dbReference>
<dbReference type="Pfam" id="PF01397">
    <property type="entry name" value="Terpene_synth"/>
    <property type="match status" value="1"/>
</dbReference>
<dbReference type="Pfam" id="PF03936">
    <property type="entry name" value="Terpene_synth_C"/>
    <property type="match status" value="2"/>
</dbReference>
<dbReference type="SUPFAM" id="SSF48239">
    <property type="entry name" value="Terpenoid cyclases/Protein prenyltransferases"/>
    <property type="match status" value="1"/>
</dbReference>
<feature type="domain" description="Terpene synthase metal-binding" evidence="5">
    <location>
        <begin position="318"/>
        <end position="357"/>
    </location>
</feature>
<dbReference type="InterPro" id="IPR044814">
    <property type="entry name" value="Terpene_cyclase_plant_C1"/>
</dbReference>
<name>A0ABD2ZAD0_9GENT</name>
<keyword evidence="3" id="KW-0460">Magnesium</keyword>
<dbReference type="EMBL" id="JBJUIK010000010">
    <property type="protein sequence ID" value="KAL3515889.1"/>
    <property type="molecule type" value="Genomic_DNA"/>
</dbReference>
<comment type="cofactor">
    <cofactor evidence="1">
        <name>Mg(2+)</name>
        <dbReference type="ChEBI" id="CHEBI:18420"/>
    </cofactor>
</comment>
<organism evidence="6 7">
    <name type="scientific">Cinchona calisaya</name>
    <dbReference type="NCBI Taxonomy" id="153742"/>
    <lineage>
        <taxon>Eukaryota</taxon>
        <taxon>Viridiplantae</taxon>
        <taxon>Streptophyta</taxon>
        <taxon>Embryophyta</taxon>
        <taxon>Tracheophyta</taxon>
        <taxon>Spermatophyta</taxon>
        <taxon>Magnoliopsida</taxon>
        <taxon>eudicotyledons</taxon>
        <taxon>Gunneridae</taxon>
        <taxon>Pentapetalae</taxon>
        <taxon>asterids</taxon>
        <taxon>lamiids</taxon>
        <taxon>Gentianales</taxon>
        <taxon>Rubiaceae</taxon>
        <taxon>Cinchonoideae</taxon>
        <taxon>Cinchoneae</taxon>
        <taxon>Cinchona</taxon>
    </lineage>
</organism>
<dbReference type="InterPro" id="IPR050148">
    <property type="entry name" value="Terpene_synthase-like"/>
</dbReference>
<dbReference type="SUPFAM" id="SSF48576">
    <property type="entry name" value="Terpenoid synthases"/>
    <property type="match status" value="1"/>
</dbReference>
<dbReference type="AlphaFoldDB" id="A0ABD2ZAD0"/>
<dbReference type="InterPro" id="IPR001906">
    <property type="entry name" value="Terpene_synth_N"/>
</dbReference>
<protein>
    <submittedName>
        <fullName evidence="6">Uncharacterized protein</fullName>
    </submittedName>
</protein>
<feature type="domain" description="Terpene synthase N-terminal" evidence="4">
    <location>
        <begin position="7"/>
        <end position="147"/>
    </location>
</feature>
<evidence type="ECO:0000256" key="1">
    <source>
        <dbReference type="ARBA" id="ARBA00001946"/>
    </source>
</evidence>
<comment type="caution">
    <text evidence="6">The sequence shown here is derived from an EMBL/GenBank/DDBJ whole genome shotgun (WGS) entry which is preliminary data.</text>
</comment>
<reference evidence="6 7" key="1">
    <citation type="submission" date="2024-11" db="EMBL/GenBank/DDBJ databases">
        <title>A near-complete genome assembly of Cinchona calisaya.</title>
        <authorList>
            <person name="Lian D.C."/>
            <person name="Zhao X.W."/>
            <person name="Wei L."/>
        </authorList>
    </citation>
    <scope>NUCLEOTIDE SEQUENCE [LARGE SCALE GENOMIC DNA]</scope>
    <source>
        <tissue evidence="6">Nenye</tissue>
    </source>
</reference>
<feature type="domain" description="Terpene synthase metal-binding" evidence="5">
    <location>
        <begin position="207"/>
        <end position="309"/>
    </location>
</feature>